<accession>A0A8B6DZ96</accession>
<sequence>KVYGSTIFTKNTSTVTLNCSYQDEQWNLEWRRQVNGSKQLQLSQHTAIIKDLPKELYARLEVYVKDSSRYYYLIIHDATTADEGEYVCSDNNEKE</sequence>
<dbReference type="InterPro" id="IPR036179">
    <property type="entry name" value="Ig-like_dom_sf"/>
</dbReference>
<dbReference type="Pfam" id="PF07686">
    <property type="entry name" value="V-set"/>
    <property type="match status" value="1"/>
</dbReference>
<proteinExistence type="predicted"/>
<gene>
    <name evidence="2" type="ORF">MGAL_10B068305</name>
</gene>
<dbReference type="InterPro" id="IPR013106">
    <property type="entry name" value="Ig_V-set"/>
</dbReference>
<name>A0A8B6DZ96_MYTGA</name>
<evidence type="ECO:0000259" key="1">
    <source>
        <dbReference type="PROSITE" id="PS50835"/>
    </source>
</evidence>
<feature type="domain" description="Ig-like" evidence="1">
    <location>
        <begin position="1"/>
        <end position="95"/>
    </location>
</feature>
<keyword evidence="3" id="KW-1185">Reference proteome</keyword>
<organism evidence="2 3">
    <name type="scientific">Mytilus galloprovincialis</name>
    <name type="common">Mediterranean mussel</name>
    <dbReference type="NCBI Taxonomy" id="29158"/>
    <lineage>
        <taxon>Eukaryota</taxon>
        <taxon>Metazoa</taxon>
        <taxon>Spiralia</taxon>
        <taxon>Lophotrochozoa</taxon>
        <taxon>Mollusca</taxon>
        <taxon>Bivalvia</taxon>
        <taxon>Autobranchia</taxon>
        <taxon>Pteriomorphia</taxon>
        <taxon>Mytilida</taxon>
        <taxon>Mytiloidea</taxon>
        <taxon>Mytilidae</taxon>
        <taxon>Mytilinae</taxon>
        <taxon>Mytilus</taxon>
    </lineage>
</organism>
<comment type="caution">
    <text evidence="2">The sequence shown here is derived from an EMBL/GenBank/DDBJ whole genome shotgun (WGS) entry which is preliminary data.</text>
</comment>
<dbReference type="Gene3D" id="2.60.40.10">
    <property type="entry name" value="Immunoglobulins"/>
    <property type="match status" value="1"/>
</dbReference>
<feature type="non-terminal residue" evidence="2">
    <location>
        <position position="95"/>
    </location>
</feature>
<feature type="non-terminal residue" evidence="2">
    <location>
        <position position="1"/>
    </location>
</feature>
<dbReference type="AlphaFoldDB" id="A0A8B6DZ96"/>
<dbReference type="Proteomes" id="UP000596742">
    <property type="component" value="Unassembled WGS sequence"/>
</dbReference>
<evidence type="ECO:0000313" key="3">
    <source>
        <dbReference type="Proteomes" id="UP000596742"/>
    </source>
</evidence>
<dbReference type="PROSITE" id="PS50835">
    <property type="entry name" value="IG_LIKE"/>
    <property type="match status" value="1"/>
</dbReference>
<protein>
    <recommendedName>
        <fullName evidence="1">Ig-like domain-containing protein</fullName>
    </recommendedName>
</protein>
<dbReference type="SUPFAM" id="SSF48726">
    <property type="entry name" value="Immunoglobulin"/>
    <property type="match status" value="1"/>
</dbReference>
<evidence type="ECO:0000313" key="2">
    <source>
        <dbReference type="EMBL" id="VDI26408.1"/>
    </source>
</evidence>
<dbReference type="InterPro" id="IPR007110">
    <property type="entry name" value="Ig-like_dom"/>
</dbReference>
<dbReference type="InterPro" id="IPR013783">
    <property type="entry name" value="Ig-like_fold"/>
</dbReference>
<dbReference type="EMBL" id="UYJE01004250">
    <property type="protein sequence ID" value="VDI26408.1"/>
    <property type="molecule type" value="Genomic_DNA"/>
</dbReference>
<reference evidence="2" key="1">
    <citation type="submission" date="2018-11" db="EMBL/GenBank/DDBJ databases">
        <authorList>
            <person name="Alioto T."/>
            <person name="Alioto T."/>
        </authorList>
    </citation>
    <scope>NUCLEOTIDE SEQUENCE</scope>
</reference>